<keyword evidence="10" id="KW-1185">Reference proteome</keyword>
<feature type="compositionally biased region" description="Basic and acidic residues" evidence="7">
    <location>
        <begin position="998"/>
        <end position="1010"/>
    </location>
</feature>
<evidence type="ECO:0000313" key="10">
    <source>
        <dbReference type="Proteomes" id="UP000225706"/>
    </source>
</evidence>
<feature type="compositionally biased region" description="Basic and acidic residues" evidence="7">
    <location>
        <begin position="1042"/>
        <end position="1061"/>
    </location>
</feature>
<dbReference type="PANTHER" id="PTHR15180">
    <property type="entry name" value="GENERAL TRANSCRIPTION FACTOR 3C POLYPEPTIDE 1"/>
    <property type="match status" value="1"/>
</dbReference>
<accession>A0A2B4SL09</accession>
<name>A0A2B4SL09_STYPI</name>
<keyword evidence="3" id="KW-0106">Calcium</keyword>
<dbReference type="GO" id="GO:0003677">
    <property type="term" value="F:DNA binding"/>
    <property type="evidence" value="ECO:0007669"/>
    <property type="project" value="UniProtKB-KW"/>
</dbReference>
<evidence type="ECO:0000256" key="5">
    <source>
        <dbReference type="ARBA" id="ARBA00023163"/>
    </source>
</evidence>
<gene>
    <name evidence="9" type="primary">GTF3C1</name>
    <name evidence="9" type="ORF">AWC38_SpisGene5965</name>
</gene>
<protein>
    <submittedName>
        <fullName evidence="9">General transcription factor 3C polypeptide 1</fullName>
    </submittedName>
</protein>
<comment type="caution">
    <text evidence="9">The sequence shown here is derived from an EMBL/GenBank/DDBJ whole genome shotgun (WGS) entry which is preliminary data.</text>
</comment>
<dbReference type="InterPro" id="IPR044210">
    <property type="entry name" value="Tfc3-like"/>
</dbReference>
<dbReference type="SMART" id="SM00054">
    <property type="entry name" value="EFh"/>
    <property type="match status" value="3"/>
</dbReference>
<evidence type="ECO:0000256" key="6">
    <source>
        <dbReference type="ARBA" id="ARBA00023242"/>
    </source>
</evidence>
<dbReference type="PROSITE" id="PS00018">
    <property type="entry name" value="EF_HAND_1"/>
    <property type="match status" value="2"/>
</dbReference>
<comment type="subcellular location">
    <subcellularLocation>
        <location evidence="1">Nucleus</location>
    </subcellularLocation>
</comment>
<feature type="compositionally biased region" description="Basic and acidic residues" evidence="7">
    <location>
        <begin position="590"/>
        <end position="625"/>
    </location>
</feature>
<feature type="compositionally biased region" description="Basic and acidic residues" evidence="7">
    <location>
        <begin position="1834"/>
        <end position="1843"/>
    </location>
</feature>
<dbReference type="GO" id="GO:0000127">
    <property type="term" value="C:transcription factor TFIIIC complex"/>
    <property type="evidence" value="ECO:0007669"/>
    <property type="project" value="InterPro"/>
</dbReference>
<feature type="compositionally biased region" description="Basic and acidic residues" evidence="7">
    <location>
        <begin position="1511"/>
        <end position="1521"/>
    </location>
</feature>
<feature type="region of interest" description="Disordered" evidence="7">
    <location>
        <begin position="70"/>
        <end position="93"/>
    </location>
</feature>
<dbReference type="STRING" id="50429.A0A2B4SL09"/>
<feature type="compositionally biased region" description="Basic and acidic residues" evidence="7">
    <location>
        <begin position="632"/>
        <end position="641"/>
    </location>
</feature>
<dbReference type="InterPro" id="IPR002048">
    <property type="entry name" value="EF_hand_dom"/>
</dbReference>
<dbReference type="Pfam" id="PF24101">
    <property type="entry name" value="WHD_GTF3C1"/>
    <property type="match status" value="1"/>
</dbReference>
<dbReference type="GO" id="GO:0006384">
    <property type="term" value="P:transcription initiation at RNA polymerase III promoter"/>
    <property type="evidence" value="ECO:0007669"/>
    <property type="project" value="InterPro"/>
</dbReference>
<dbReference type="InterPro" id="IPR035625">
    <property type="entry name" value="Tfc3-like_eWH"/>
</dbReference>
<dbReference type="GO" id="GO:0005509">
    <property type="term" value="F:calcium ion binding"/>
    <property type="evidence" value="ECO:0007669"/>
    <property type="project" value="InterPro"/>
</dbReference>
<dbReference type="CDD" id="cd00051">
    <property type="entry name" value="EFh"/>
    <property type="match status" value="2"/>
</dbReference>
<feature type="region of interest" description="Disordered" evidence="7">
    <location>
        <begin position="303"/>
        <end position="341"/>
    </location>
</feature>
<keyword evidence="2" id="KW-0597">Phosphoprotein</keyword>
<evidence type="ECO:0000259" key="8">
    <source>
        <dbReference type="PROSITE" id="PS50222"/>
    </source>
</evidence>
<dbReference type="PROSITE" id="PS50222">
    <property type="entry name" value="EF_HAND_2"/>
    <property type="match status" value="2"/>
</dbReference>
<dbReference type="InterPro" id="IPR007309">
    <property type="entry name" value="TFIIIC_Bblock-bd"/>
</dbReference>
<dbReference type="GO" id="GO:0005634">
    <property type="term" value="C:nucleus"/>
    <property type="evidence" value="ECO:0007669"/>
    <property type="project" value="UniProtKB-SubCell"/>
</dbReference>
<feature type="region of interest" description="Disordered" evidence="7">
    <location>
        <begin position="969"/>
        <end position="1061"/>
    </location>
</feature>
<dbReference type="Proteomes" id="UP000225706">
    <property type="component" value="Unassembled WGS sequence"/>
</dbReference>
<feature type="compositionally biased region" description="Basic and acidic residues" evidence="7">
    <location>
        <begin position="76"/>
        <end position="85"/>
    </location>
</feature>
<dbReference type="EMBL" id="LSMT01000068">
    <property type="protein sequence ID" value="PFX29258.1"/>
    <property type="molecule type" value="Genomic_DNA"/>
</dbReference>
<keyword evidence="5" id="KW-0804">Transcription</keyword>
<feature type="region of interest" description="Disordered" evidence="7">
    <location>
        <begin position="590"/>
        <end position="647"/>
    </location>
</feature>
<keyword evidence="6" id="KW-0539">Nucleus</keyword>
<dbReference type="Pfam" id="PF04182">
    <property type="entry name" value="B-block_TFIIIC"/>
    <property type="match status" value="1"/>
</dbReference>
<dbReference type="SUPFAM" id="SSF47473">
    <property type="entry name" value="EF-hand"/>
    <property type="match status" value="1"/>
</dbReference>
<dbReference type="CDD" id="cd16169">
    <property type="entry name" value="Tau138_eWH"/>
    <property type="match status" value="1"/>
</dbReference>
<reference evidence="10" key="1">
    <citation type="journal article" date="2017" name="bioRxiv">
        <title>Comparative analysis of the genomes of Stylophora pistillata and Acropora digitifera provides evidence for extensive differences between species of corals.</title>
        <authorList>
            <person name="Voolstra C.R."/>
            <person name="Li Y."/>
            <person name="Liew Y.J."/>
            <person name="Baumgarten S."/>
            <person name="Zoccola D."/>
            <person name="Flot J.-F."/>
            <person name="Tambutte S."/>
            <person name="Allemand D."/>
            <person name="Aranda M."/>
        </authorList>
    </citation>
    <scope>NUCLEOTIDE SEQUENCE [LARGE SCALE GENOMIC DNA]</scope>
</reference>
<evidence type="ECO:0000256" key="1">
    <source>
        <dbReference type="ARBA" id="ARBA00004123"/>
    </source>
</evidence>
<feature type="compositionally biased region" description="Acidic residues" evidence="7">
    <location>
        <begin position="310"/>
        <end position="341"/>
    </location>
</feature>
<feature type="region of interest" description="Disordered" evidence="7">
    <location>
        <begin position="1823"/>
        <end position="1844"/>
    </location>
</feature>
<dbReference type="InterPro" id="IPR056467">
    <property type="entry name" value="eWH_GTF3C1"/>
</dbReference>
<dbReference type="PANTHER" id="PTHR15180:SF1">
    <property type="entry name" value="GENERAL TRANSCRIPTION FACTOR 3C POLYPEPTIDE 1"/>
    <property type="match status" value="1"/>
</dbReference>
<sequence length="2119" mass="239612">MDAILDCIDEIALDGLDGCPIQELWKHLKERGPPFSLPLDDSTKQFLWKGIIKFQEVDFFALPEPFPHIFGSRQEQGSKDKDTNPEQKSSLDQFPGPLRFSSEFKLISDQESGIKGSCPSYHMRKNISEEIRGSSDGDFLDLKTAYERWGDCLVMVASQDVREKAIFGLDCDPYLSLSDIQFCLLEHIGQARYSGRMQKSISSNFFKVESRTTFHHLKLLRKAHLVTMQTELRKKGLRKVRQFLVQAGYAVEEKIGAFPVGADGNDCSPPKKKKRKKEKSSAIPNVSTMKMRLLKPFILKTSNIQKPDGEENDEEDNDENDDDDDGDDDEDKDQDVEGDSLQSDDYDSIIIAERPMITQAYRIIEQAGPHGLTLSQYCKACKLPFADVRVFIKNLKKRNLVHEVHQAVKKQTVAWFVAAPFVDSNAQAVKVKQIKDELKKMETKAADVSITTALDLIENVPKPRISGAGVEERVTYRKLKRRAVILEYLGKMKVVEGTSPILKTVTTSEEEEGHQGRIDRKVLNRILDDLCAQGLIKLLTTVVQHGTLSQTVDLFLHSSVSNNDSEVAAILEQCRVRLKDQMFKEAEKKEKAKHIAEEKERKKLEKAASAAEEKQRKKIEKDALKKAQQLQEKGDSKEDSTPIKPQYTVSTQKYGHLPRFPRLQLIHELLWQLVYGEISSNTIDVNEPKPSGTQEEALFESDDPTATENKDYEWIKHLKPMCKVFDEAGEPLEGWFRLADVMPVMPLNVLCKTIDITEEIEGFDEYAFDPVKKYTLFCDLPQQLRVKLKETRRYHPAPLELLLCLCQMGLVTPAKPFPHNFYHIRIFLHKGTRILDTTTSITNYKTALPPQGQSFVSRCHMFSNAVAVKNFWTDLKCVCLNTPLGVVKIDEGAPDQEMSSMKNKRLIHFAQEEVNEDKVDFPPGDQLGAAGLDRCFFSHFKRNWTRVMTASTRLSYAFVLIDRKRSKVSEGAESDGSVQNKDSAGNRGGKTFWSIGKPEMKQQAHKEKIKQQKKKRKRKTEESQENEKEVAGVKKMRTVNSAEKKQAGNGREKTKKTEEHSCKTGHLNAIDDEDRNILAKKVNERISFSNEEDSWLLLFRVALGMVKSETSRYNPFVCMRNILHKECASSFDKTAPNIRRRISKLMKCPQSQMTVKICLAECTHDESFKGLEDSDADFEEVFQEVVKRLRHKFSSSSLVCDGNVTLVSSLKELYDKYRVQVMASKQFQIFSPDVSILSLGPGIKCVSDINKAAIRDQIQIAFTTPQESYDAYRVFQMFNSYSREELEDVFKEMQKKNLVNRKKSIENPGVQFIRALPFAAMTFQLSSVYHRFFMHGFKFVTFYRDCAHFWKQLIKGEQHKFNKPEDSDTRMEQRTASLTPGTIVFKQSRALGGHVACILSLLTTDKLSVDVSIPEEVLNCDSTELSESTEQQTSEATGGSDAPLSEDNTSLGKDRVKSVRPSLAKTQTSDNAGLTEKNRVSPVQGVMSSKSSKTVESAPAVKQTASSSKAKSSEKSTKGKGLEKREIFTLKISSSSTSCSFTTPYDLTAAKDSSDYLTSYTEECEGQSTDRQSSKVSTVPVASLSFSGTSRSSRTALMLARGGKDPYTSLNQLPARAVNTHDFMTLNPCKNVLKLKKDIVANLTADNHQENHNKAKYSSDHRPSAFATSFDKGSSDYRTYPTRLEENHKHELTSSQYSLAKHVEHMCKGKLLYRVGLYEECLVTASFVKPWCVTVLKPKVSKQLEGEVAKHTEDVTTAGNSLSEASVLSKHQEVIKEDPDALGDTKTNQENYVTEQTNISNPTNEQQAHDGAASEDAHLVENTGLSKEGTPQTTEEREKPDKGKKYRIQNYDQYSVVSRPWITIDGDTSQRLLRRFREMVLRVILENPGISQSQIAKHFFEALRPVALQDILESLVLDECVVKHSRELPPKVSLFSTSKANGRNVRIILELFRLIDVHREMALNDLQFCAFMKTATDLSTNQIYKVFDMLDVDGSGSMDFDEFYLLICILIAVQDNVEKNFIFRHSRTVFDLLDEDNSGNISAYEFETFGFLFNLQGEAIQTIFREFDVSGDQELGYSEFKMFAMACIDRQSEIESSKNTKSNILIKSVGRICSSCAVM</sequence>
<evidence type="ECO:0000256" key="7">
    <source>
        <dbReference type="SAM" id="MobiDB-lite"/>
    </source>
</evidence>
<feature type="compositionally biased region" description="Low complexity" evidence="7">
    <location>
        <begin position="1422"/>
        <end position="1437"/>
    </location>
</feature>
<feature type="compositionally biased region" description="Basic and acidic residues" evidence="7">
    <location>
        <begin position="1019"/>
        <end position="1032"/>
    </location>
</feature>
<organism evidence="9 10">
    <name type="scientific">Stylophora pistillata</name>
    <name type="common">Smooth cauliflower coral</name>
    <dbReference type="NCBI Taxonomy" id="50429"/>
    <lineage>
        <taxon>Eukaryota</taxon>
        <taxon>Metazoa</taxon>
        <taxon>Cnidaria</taxon>
        <taxon>Anthozoa</taxon>
        <taxon>Hexacorallia</taxon>
        <taxon>Scleractinia</taxon>
        <taxon>Astrocoeniina</taxon>
        <taxon>Pocilloporidae</taxon>
        <taxon>Stylophora</taxon>
    </lineage>
</organism>
<evidence type="ECO:0000256" key="2">
    <source>
        <dbReference type="ARBA" id="ARBA00022553"/>
    </source>
</evidence>
<dbReference type="Pfam" id="PF23704">
    <property type="entry name" value="WHD_GTF3C1_N"/>
    <property type="match status" value="1"/>
</dbReference>
<dbReference type="InterPro" id="IPR011992">
    <property type="entry name" value="EF-hand-dom_pair"/>
</dbReference>
<proteinExistence type="predicted"/>
<feature type="compositionally biased region" description="Polar residues" evidence="7">
    <location>
        <begin position="1486"/>
        <end position="1495"/>
    </location>
</feature>
<evidence type="ECO:0000256" key="4">
    <source>
        <dbReference type="ARBA" id="ARBA00023125"/>
    </source>
</evidence>
<evidence type="ECO:0000313" key="9">
    <source>
        <dbReference type="EMBL" id="PFX29258.1"/>
    </source>
</evidence>
<dbReference type="Gene3D" id="1.10.238.10">
    <property type="entry name" value="EF-hand"/>
    <property type="match status" value="2"/>
</dbReference>
<feature type="domain" description="EF-hand" evidence="8">
    <location>
        <begin position="2055"/>
        <end position="2090"/>
    </location>
</feature>
<keyword evidence="4" id="KW-0238">DNA-binding</keyword>
<feature type="region of interest" description="Disordered" evidence="7">
    <location>
        <begin position="260"/>
        <end position="285"/>
    </location>
</feature>
<dbReference type="GO" id="GO:0042791">
    <property type="term" value="P:5S class rRNA transcription by RNA polymerase III"/>
    <property type="evidence" value="ECO:0007669"/>
    <property type="project" value="TreeGrafter"/>
</dbReference>
<evidence type="ECO:0000256" key="3">
    <source>
        <dbReference type="ARBA" id="ARBA00022837"/>
    </source>
</evidence>
<feature type="region of interest" description="Disordered" evidence="7">
    <location>
        <begin position="1421"/>
        <end position="1521"/>
    </location>
</feature>
<feature type="domain" description="EF-hand" evidence="8">
    <location>
        <begin position="1978"/>
        <end position="2013"/>
    </location>
</feature>
<dbReference type="OrthoDB" id="186625at2759"/>
<feature type="compositionally biased region" description="Polar residues" evidence="7">
    <location>
        <begin position="1823"/>
        <end position="1833"/>
    </location>
</feature>
<dbReference type="InterPro" id="IPR056428">
    <property type="entry name" value="WH_GTF3C1"/>
</dbReference>
<dbReference type="Pfam" id="PF13499">
    <property type="entry name" value="EF-hand_7"/>
    <property type="match status" value="1"/>
</dbReference>
<dbReference type="InterPro" id="IPR018247">
    <property type="entry name" value="EF_Hand_1_Ca_BS"/>
</dbReference>